<reference evidence="1 2" key="1">
    <citation type="submission" date="2020-08" db="EMBL/GenBank/DDBJ databases">
        <title>Genomic Encyclopedia of Type Strains, Phase IV (KMG-IV): sequencing the most valuable type-strain genomes for metagenomic binning, comparative biology and taxonomic classification.</title>
        <authorList>
            <person name="Goeker M."/>
        </authorList>
    </citation>
    <scope>NUCLEOTIDE SEQUENCE [LARGE SCALE GENOMIC DNA]</scope>
    <source>
        <strain evidence="1 2">DSM 12141</strain>
    </source>
</reference>
<comment type="caution">
    <text evidence="1">The sequence shown here is derived from an EMBL/GenBank/DDBJ whole genome shotgun (WGS) entry which is preliminary data.</text>
</comment>
<dbReference type="RefSeq" id="WP_151024097.1">
    <property type="nucleotide sequence ID" value="NZ_JACHIB010000012.1"/>
</dbReference>
<dbReference type="PANTHER" id="PTHR38784:SF1">
    <property type="entry name" value="SUCROSE PHOSPHORYLASE"/>
    <property type="match status" value="1"/>
</dbReference>
<evidence type="ECO:0000313" key="2">
    <source>
        <dbReference type="Proteomes" id="UP000541136"/>
    </source>
</evidence>
<organism evidence="1 2">
    <name type="scientific">Castellaniella defragrans</name>
    <name type="common">Alcaligenes defragrans</name>
    <dbReference type="NCBI Taxonomy" id="75697"/>
    <lineage>
        <taxon>Bacteria</taxon>
        <taxon>Pseudomonadati</taxon>
        <taxon>Pseudomonadota</taxon>
        <taxon>Betaproteobacteria</taxon>
        <taxon>Burkholderiales</taxon>
        <taxon>Alcaligenaceae</taxon>
        <taxon>Castellaniella</taxon>
    </lineage>
</organism>
<accession>A0A7W9TPX2</accession>
<dbReference type="InterPro" id="IPR009822">
    <property type="entry name" value="YaeQ"/>
</dbReference>
<dbReference type="EMBL" id="JACHIB010000012">
    <property type="protein sequence ID" value="MBB6084196.1"/>
    <property type="molecule type" value="Genomic_DNA"/>
</dbReference>
<dbReference type="AlphaFoldDB" id="A0A7W9TPX2"/>
<dbReference type="InterPro" id="IPR038590">
    <property type="entry name" value="YaeQ_sf"/>
</dbReference>
<proteinExistence type="predicted"/>
<protein>
    <submittedName>
        <fullName evidence="1">Uncharacterized protein YaeQ</fullName>
    </submittedName>
</protein>
<dbReference type="PANTHER" id="PTHR38784">
    <property type="entry name" value="SUCROSE PHOSPHORYLASE"/>
    <property type="match status" value="1"/>
</dbReference>
<dbReference type="InterPro" id="IPR011335">
    <property type="entry name" value="Restrct_endonuc-II-like"/>
</dbReference>
<gene>
    <name evidence="1" type="ORF">HNR28_002241</name>
</gene>
<dbReference type="SUPFAM" id="SSF52980">
    <property type="entry name" value="Restriction endonuclease-like"/>
    <property type="match status" value="1"/>
</dbReference>
<evidence type="ECO:0000313" key="1">
    <source>
        <dbReference type="EMBL" id="MBB6084196.1"/>
    </source>
</evidence>
<dbReference type="PIRSF" id="PIRSF011484">
    <property type="entry name" value="YaeQ"/>
    <property type="match status" value="1"/>
</dbReference>
<dbReference type="Proteomes" id="UP000541136">
    <property type="component" value="Unassembled WGS sequence"/>
</dbReference>
<sequence>MALRSTVYKAELHVADNDRAYYGSHAVTVARHPSETDERLMVRLLAYALWVEADERLVFTRGLSDTDEPDLWNLDLTGAVRQWIEVGLPDERRVLKACGRADRVIVLAYGRGADVWWSGVRGKLERAANLQVHVLDTEATRALAALAERSMSLSVNVTDRTAWVSCERGDASLDVRCLREAE</sequence>
<dbReference type="Pfam" id="PF07152">
    <property type="entry name" value="YaeQ"/>
    <property type="match status" value="1"/>
</dbReference>
<dbReference type="SMART" id="SM01322">
    <property type="entry name" value="YaeQ"/>
    <property type="match status" value="1"/>
</dbReference>
<dbReference type="Gene3D" id="3.10.640.10">
    <property type="entry name" value="Restriction endonuclease-like alpha-beta roll domain"/>
    <property type="match status" value="1"/>
</dbReference>
<name>A0A7W9TPX2_CASDE</name>